<comment type="caution">
    <text evidence="2">The sequence shown here is derived from an EMBL/GenBank/DDBJ whole genome shotgun (WGS) entry which is preliminary data.</text>
</comment>
<reference evidence="3" key="2">
    <citation type="journal article" date="2017" name="J. Anim. Genet.">
        <title>Multiple reference genome sequences of hot pepper reveal the massive evolution of plant disease resistance genes by retroduplication.</title>
        <authorList>
            <person name="Kim S."/>
            <person name="Park J."/>
            <person name="Yeom S.-I."/>
            <person name="Kim Y.-M."/>
            <person name="Seo E."/>
            <person name="Kim K.-T."/>
            <person name="Kim M.-S."/>
            <person name="Lee J.M."/>
            <person name="Cheong K."/>
            <person name="Shin H.-S."/>
            <person name="Kim S.-B."/>
            <person name="Han K."/>
            <person name="Lee J."/>
            <person name="Park M."/>
            <person name="Lee H.-A."/>
            <person name="Lee H.-Y."/>
            <person name="Lee Y."/>
            <person name="Oh S."/>
            <person name="Lee J.H."/>
            <person name="Choi E."/>
            <person name="Choi E."/>
            <person name="Lee S.E."/>
            <person name="Jeon J."/>
            <person name="Kim H."/>
            <person name="Choi G."/>
            <person name="Song H."/>
            <person name="Lee J."/>
            <person name="Lee S.-C."/>
            <person name="Kwon J.-K."/>
            <person name="Lee H.-Y."/>
            <person name="Koo N."/>
            <person name="Hong Y."/>
            <person name="Kim R.W."/>
            <person name="Kang W.-H."/>
            <person name="Huh J.H."/>
            <person name="Kang B.-C."/>
            <person name="Yang T.-J."/>
            <person name="Lee Y.-H."/>
            <person name="Bennetzen J.L."/>
            <person name="Choi D."/>
        </authorList>
    </citation>
    <scope>NUCLEOTIDE SEQUENCE [LARGE SCALE GENOMIC DNA]</scope>
    <source>
        <strain evidence="3">cv. PBC81</strain>
    </source>
</reference>
<reference evidence="2 3" key="1">
    <citation type="journal article" date="2017" name="Genome Biol.">
        <title>New reference genome sequences of hot pepper reveal the massive evolution of plant disease-resistance genes by retroduplication.</title>
        <authorList>
            <person name="Kim S."/>
            <person name="Park J."/>
            <person name="Yeom S.I."/>
            <person name="Kim Y.M."/>
            <person name="Seo E."/>
            <person name="Kim K.T."/>
            <person name="Kim M.S."/>
            <person name="Lee J.M."/>
            <person name="Cheong K."/>
            <person name="Shin H.S."/>
            <person name="Kim S.B."/>
            <person name="Han K."/>
            <person name="Lee J."/>
            <person name="Park M."/>
            <person name="Lee H.A."/>
            <person name="Lee H.Y."/>
            <person name="Lee Y."/>
            <person name="Oh S."/>
            <person name="Lee J.H."/>
            <person name="Choi E."/>
            <person name="Choi E."/>
            <person name="Lee S.E."/>
            <person name="Jeon J."/>
            <person name="Kim H."/>
            <person name="Choi G."/>
            <person name="Song H."/>
            <person name="Lee J."/>
            <person name="Lee S.C."/>
            <person name="Kwon J.K."/>
            <person name="Lee H.Y."/>
            <person name="Koo N."/>
            <person name="Hong Y."/>
            <person name="Kim R.W."/>
            <person name="Kang W.H."/>
            <person name="Huh J.H."/>
            <person name="Kang B.C."/>
            <person name="Yang T.J."/>
            <person name="Lee Y.H."/>
            <person name="Bennetzen J.L."/>
            <person name="Choi D."/>
        </authorList>
    </citation>
    <scope>NUCLEOTIDE SEQUENCE [LARGE SCALE GENOMIC DNA]</scope>
    <source>
        <strain evidence="3">cv. PBC81</strain>
    </source>
</reference>
<evidence type="ECO:0000313" key="3">
    <source>
        <dbReference type="Proteomes" id="UP000224567"/>
    </source>
</evidence>
<dbReference type="PANTHER" id="PTHR35046:SF26">
    <property type="entry name" value="RNA-DIRECTED DNA POLYMERASE"/>
    <property type="match status" value="1"/>
</dbReference>
<gene>
    <name evidence="2" type="ORF">CQW23_25982</name>
</gene>
<dbReference type="Proteomes" id="UP000224567">
    <property type="component" value="Unassembled WGS sequence"/>
</dbReference>
<dbReference type="EMBL" id="MLFT02000011">
    <property type="protein sequence ID" value="PHT34182.1"/>
    <property type="molecule type" value="Genomic_DNA"/>
</dbReference>
<evidence type="ECO:0000256" key="1">
    <source>
        <dbReference type="SAM" id="MobiDB-lite"/>
    </source>
</evidence>
<dbReference type="OrthoDB" id="1194562at2759"/>
<protein>
    <submittedName>
        <fullName evidence="2">Uncharacterized protein</fullName>
    </submittedName>
</protein>
<dbReference type="STRING" id="33114.A0A2G2VMJ3"/>
<evidence type="ECO:0000313" key="2">
    <source>
        <dbReference type="EMBL" id="PHT34182.1"/>
    </source>
</evidence>
<feature type="compositionally biased region" description="Basic and acidic residues" evidence="1">
    <location>
        <begin position="256"/>
        <end position="271"/>
    </location>
</feature>
<proteinExistence type="predicted"/>
<keyword evidence="3" id="KW-1185">Reference proteome</keyword>
<name>A0A2G2VMJ3_CAPBA</name>
<feature type="region of interest" description="Disordered" evidence="1">
    <location>
        <begin position="1"/>
        <end position="36"/>
    </location>
</feature>
<dbReference type="AlphaFoldDB" id="A0A2G2VMJ3"/>
<feature type="region of interest" description="Disordered" evidence="1">
    <location>
        <begin position="256"/>
        <end position="275"/>
    </location>
</feature>
<organism evidence="2 3">
    <name type="scientific">Capsicum baccatum</name>
    <name type="common">Peruvian pepper</name>
    <dbReference type="NCBI Taxonomy" id="33114"/>
    <lineage>
        <taxon>Eukaryota</taxon>
        <taxon>Viridiplantae</taxon>
        <taxon>Streptophyta</taxon>
        <taxon>Embryophyta</taxon>
        <taxon>Tracheophyta</taxon>
        <taxon>Spermatophyta</taxon>
        <taxon>Magnoliopsida</taxon>
        <taxon>eudicotyledons</taxon>
        <taxon>Gunneridae</taxon>
        <taxon>Pentapetalae</taxon>
        <taxon>asterids</taxon>
        <taxon>lamiids</taxon>
        <taxon>Solanales</taxon>
        <taxon>Solanaceae</taxon>
        <taxon>Solanoideae</taxon>
        <taxon>Capsiceae</taxon>
        <taxon>Capsicum</taxon>
    </lineage>
</organism>
<feature type="compositionally biased region" description="Basic and acidic residues" evidence="1">
    <location>
        <begin position="11"/>
        <end position="20"/>
    </location>
</feature>
<sequence>MTLLGSQVEWPQKDDKENKKCPPHKKIRKGQEKSKLNPPRYKYLDALLASSGVHFEELLRMTTLMMIPTLGVFMMKISALCGPFGSKGNFTDRLHSYESCSLGVIRERGEDMNKGDLMVDSEGKMQGMGEEVDLEPEVDEVGLQDGKPCDGELEATCNDCEEEDTWPQDGEYQVLNYIEKRARFMVGNYRDKVCCDVISMQACHLLLGRPWKYDKSTKNDGRLNTYSLVHGGKKFTLHPLSPFQVNELHQKLRELKEKGSKRQEPEKRQKGEVSGYTSSNVGVFDYKAQKGQGPMVMLARRKDLFKDQDMDAPMLLLLYALNTNFSSSYSSFSFYFPPSISLVLQEFDDVFPQ</sequence>
<dbReference type="PANTHER" id="PTHR35046">
    <property type="entry name" value="ZINC KNUCKLE (CCHC-TYPE) FAMILY PROTEIN"/>
    <property type="match status" value="1"/>
</dbReference>
<accession>A0A2G2VMJ3</accession>